<keyword evidence="3" id="KW-1185">Reference proteome</keyword>
<reference evidence="2 3" key="1">
    <citation type="journal article" date="2018" name="Sci. Rep.">
        <title>Genomic signatures of local adaptation to the degree of environmental predictability in rotifers.</title>
        <authorList>
            <person name="Franch-Gras L."/>
            <person name="Hahn C."/>
            <person name="Garcia-Roger E.M."/>
            <person name="Carmona M.J."/>
            <person name="Serra M."/>
            <person name="Gomez A."/>
        </authorList>
    </citation>
    <scope>NUCLEOTIDE SEQUENCE [LARGE SCALE GENOMIC DNA]</scope>
    <source>
        <strain evidence="2">HYR1</strain>
    </source>
</reference>
<feature type="transmembrane region" description="Helical" evidence="1">
    <location>
        <begin position="45"/>
        <end position="66"/>
    </location>
</feature>
<accession>A0A3M7PHR8</accession>
<keyword evidence="1" id="KW-1133">Transmembrane helix</keyword>
<evidence type="ECO:0000313" key="3">
    <source>
        <dbReference type="Proteomes" id="UP000276133"/>
    </source>
</evidence>
<keyword evidence="1" id="KW-0472">Membrane</keyword>
<organism evidence="2 3">
    <name type="scientific">Brachionus plicatilis</name>
    <name type="common">Marine rotifer</name>
    <name type="synonym">Brachionus muelleri</name>
    <dbReference type="NCBI Taxonomy" id="10195"/>
    <lineage>
        <taxon>Eukaryota</taxon>
        <taxon>Metazoa</taxon>
        <taxon>Spiralia</taxon>
        <taxon>Gnathifera</taxon>
        <taxon>Rotifera</taxon>
        <taxon>Eurotatoria</taxon>
        <taxon>Monogononta</taxon>
        <taxon>Pseudotrocha</taxon>
        <taxon>Ploima</taxon>
        <taxon>Brachionidae</taxon>
        <taxon>Brachionus</taxon>
    </lineage>
</organism>
<dbReference type="AlphaFoldDB" id="A0A3M7PHR8"/>
<dbReference type="EMBL" id="REGN01010891">
    <property type="protein sequence ID" value="RMZ98240.1"/>
    <property type="molecule type" value="Genomic_DNA"/>
</dbReference>
<evidence type="ECO:0000256" key="1">
    <source>
        <dbReference type="SAM" id="Phobius"/>
    </source>
</evidence>
<protein>
    <submittedName>
        <fullName evidence="2">Uncharacterized protein</fullName>
    </submittedName>
</protein>
<sequence>MSHVNVALLAANVPELEVKFVIFFRLEFFGAEFDTNCGLVGAHEALVYIIFIFVFSKYLVMNEIVFCHKIFLNERIESN</sequence>
<name>A0A3M7PHR8_BRAPC</name>
<proteinExistence type="predicted"/>
<gene>
    <name evidence="2" type="ORF">BpHYR1_048865</name>
</gene>
<comment type="caution">
    <text evidence="2">The sequence shown here is derived from an EMBL/GenBank/DDBJ whole genome shotgun (WGS) entry which is preliminary data.</text>
</comment>
<keyword evidence="1" id="KW-0812">Transmembrane</keyword>
<dbReference type="Proteomes" id="UP000276133">
    <property type="component" value="Unassembled WGS sequence"/>
</dbReference>
<evidence type="ECO:0000313" key="2">
    <source>
        <dbReference type="EMBL" id="RMZ98240.1"/>
    </source>
</evidence>